<dbReference type="Gene3D" id="3.30.1330.60">
    <property type="entry name" value="OmpA-like domain"/>
    <property type="match status" value="1"/>
</dbReference>
<dbReference type="InterPro" id="IPR009003">
    <property type="entry name" value="Peptidase_S1_PA"/>
</dbReference>
<evidence type="ECO:0008006" key="4">
    <source>
        <dbReference type="Google" id="ProtNLM"/>
    </source>
</evidence>
<keyword evidence="3" id="KW-1185">Reference proteome</keyword>
<sequence length="273" mass="29567">MAGAVNQGMSGGPVLNTQKEVVGVNVAHNTQGELMSYLVPIYEGNHNKPYYQDAYYVGVLKPPATRISPDEPLEDFLGIAFVNDWDYIMNFRRFTDRTYNGTPGDGGVTTCHYKVKFDRQGTFGPYKVTGTAWKEQGCPVVPDPLKETIVREIAPAPAPPPPAQESAVLNLNADALFAFDKWTLNMTVKGKQELARLTSFLSSKQYDTVELVGHTDQLGSDSYNQRTTTYYPPGSAAAPGASMSVPAEAPVETGTVVTPPADYVSPTVPEPVA</sequence>
<dbReference type="EMBL" id="LR901910">
    <property type="protein sequence ID" value="CAD7249612.1"/>
    <property type="molecule type" value="Genomic_DNA"/>
</dbReference>
<evidence type="ECO:0000313" key="2">
    <source>
        <dbReference type="EMBL" id="CAD7249612.1"/>
    </source>
</evidence>
<dbReference type="InterPro" id="IPR036737">
    <property type="entry name" value="OmpA-like_sf"/>
</dbReference>
<feature type="compositionally biased region" description="Polar residues" evidence="1">
    <location>
        <begin position="217"/>
        <end position="226"/>
    </location>
</feature>
<dbReference type="SUPFAM" id="SSF103088">
    <property type="entry name" value="OmpA-like"/>
    <property type="match status" value="1"/>
</dbReference>
<feature type="region of interest" description="Disordered" evidence="1">
    <location>
        <begin position="217"/>
        <end position="242"/>
    </location>
</feature>
<dbReference type="AlphaFoldDB" id="A0A7R9A8U7"/>
<proteinExistence type="predicted"/>
<feature type="non-terminal residue" evidence="2">
    <location>
        <position position="1"/>
    </location>
</feature>
<dbReference type="InterPro" id="IPR043504">
    <property type="entry name" value="Peptidase_S1_PA_chymotrypsin"/>
</dbReference>
<evidence type="ECO:0000313" key="3">
    <source>
        <dbReference type="Proteomes" id="UP000677054"/>
    </source>
</evidence>
<reference evidence="2" key="1">
    <citation type="submission" date="2020-11" db="EMBL/GenBank/DDBJ databases">
        <authorList>
            <person name="Tran Van P."/>
        </authorList>
    </citation>
    <scope>NUCLEOTIDE SEQUENCE</scope>
</reference>
<protein>
    <recommendedName>
        <fullName evidence="4">OmpA-like domain-containing protein</fullName>
    </recommendedName>
</protein>
<dbReference type="EMBL" id="CAJPEV010002393">
    <property type="protein sequence ID" value="CAG0896746.1"/>
    <property type="molecule type" value="Genomic_DNA"/>
</dbReference>
<dbReference type="SUPFAM" id="SSF50494">
    <property type="entry name" value="Trypsin-like serine proteases"/>
    <property type="match status" value="1"/>
</dbReference>
<name>A0A7R9A8U7_9CRUS</name>
<accession>A0A7R9A8U7</accession>
<organism evidence="2">
    <name type="scientific">Darwinula stevensoni</name>
    <dbReference type="NCBI Taxonomy" id="69355"/>
    <lineage>
        <taxon>Eukaryota</taxon>
        <taxon>Metazoa</taxon>
        <taxon>Ecdysozoa</taxon>
        <taxon>Arthropoda</taxon>
        <taxon>Crustacea</taxon>
        <taxon>Oligostraca</taxon>
        <taxon>Ostracoda</taxon>
        <taxon>Podocopa</taxon>
        <taxon>Podocopida</taxon>
        <taxon>Darwinulocopina</taxon>
        <taxon>Darwinuloidea</taxon>
        <taxon>Darwinulidae</taxon>
        <taxon>Darwinula</taxon>
    </lineage>
</organism>
<dbReference type="Gene3D" id="2.40.10.10">
    <property type="entry name" value="Trypsin-like serine proteases"/>
    <property type="match status" value="1"/>
</dbReference>
<feature type="compositionally biased region" description="Low complexity" evidence="1">
    <location>
        <begin position="227"/>
        <end position="242"/>
    </location>
</feature>
<gene>
    <name evidence="2" type="ORF">DSTB1V02_LOCUS9401</name>
</gene>
<evidence type="ECO:0000256" key="1">
    <source>
        <dbReference type="SAM" id="MobiDB-lite"/>
    </source>
</evidence>
<dbReference type="Proteomes" id="UP000677054">
    <property type="component" value="Unassembled WGS sequence"/>
</dbReference>